<evidence type="ECO:0000256" key="3">
    <source>
        <dbReference type="ARBA" id="ARBA00022701"/>
    </source>
</evidence>
<evidence type="ECO:0000256" key="4">
    <source>
        <dbReference type="ARBA" id="ARBA00023017"/>
    </source>
</evidence>
<sequence length="235" mass="25676">MGCNALQVASLWTVPSDRRWQFGSRVGENGMNCGLSKRYPLHRIYGFPLTRRTHVIVKGSVLIPMDWERLDEVGMMGQSGVKYCLDDDLGKMVLKRKEQMWVTNAEATVTGEDDGSRGVRRLTMSAVRCWRRRNVIEARQGGGPMGTVFKVVKRVLRADAESLTKVSCDMTKLQAQEVVDATVGVEAWPSMVACGTLANTSNSLLRRGPASACQSAKGPPSTMAFFAAMPAEGSG</sequence>
<evidence type="ECO:0000256" key="6">
    <source>
        <dbReference type="ARBA" id="ARBA00023212"/>
    </source>
</evidence>
<keyword evidence="3" id="KW-0493">Microtubule</keyword>
<protein>
    <submittedName>
        <fullName evidence="9">Protein kinase domain-containing protein</fullName>
    </submittedName>
</protein>
<dbReference type="GO" id="GO:0005874">
    <property type="term" value="C:microtubule"/>
    <property type="evidence" value="ECO:0007669"/>
    <property type="project" value="UniProtKB-KW"/>
</dbReference>
<keyword evidence="2" id="KW-0963">Cytoplasm</keyword>
<dbReference type="GO" id="GO:0030286">
    <property type="term" value="C:dynein complex"/>
    <property type="evidence" value="ECO:0007669"/>
    <property type="project" value="UniProtKB-KW"/>
</dbReference>
<dbReference type="EMBL" id="UYRS01001021">
    <property type="protein sequence ID" value="VDK24373.1"/>
    <property type="molecule type" value="Genomic_DNA"/>
</dbReference>
<evidence type="ECO:0000313" key="7">
    <source>
        <dbReference type="EMBL" id="VDK24373.1"/>
    </source>
</evidence>
<comment type="subcellular location">
    <subcellularLocation>
        <location evidence="1">Cytoplasm</location>
        <location evidence="1">Cytoskeleton</location>
    </subcellularLocation>
</comment>
<proteinExistence type="predicted"/>
<dbReference type="WBParaSite" id="TASK_0000210901-mRNA-1">
    <property type="protein sequence ID" value="TASK_0000210901-mRNA-1"/>
    <property type="gene ID" value="TASK_0000210901"/>
</dbReference>
<evidence type="ECO:0000256" key="1">
    <source>
        <dbReference type="ARBA" id="ARBA00004245"/>
    </source>
</evidence>
<keyword evidence="6" id="KW-0206">Cytoskeleton</keyword>
<reference evidence="9" key="1">
    <citation type="submission" date="2017-02" db="UniProtKB">
        <authorList>
            <consortium name="WormBaseParasite"/>
        </authorList>
    </citation>
    <scope>IDENTIFICATION</scope>
</reference>
<dbReference type="Proteomes" id="UP000282613">
    <property type="component" value="Unassembled WGS sequence"/>
</dbReference>
<dbReference type="STRING" id="60517.A0A0R3VXG5"/>
<evidence type="ECO:0000313" key="9">
    <source>
        <dbReference type="WBParaSite" id="TASK_0000210901-mRNA-1"/>
    </source>
</evidence>
<evidence type="ECO:0000256" key="2">
    <source>
        <dbReference type="ARBA" id="ARBA00022490"/>
    </source>
</evidence>
<organism evidence="9">
    <name type="scientific">Taenia asiatica</name>
    <name type="common">Asian tapeworm</name>
    <dbReference type="NCBI Taxonomy" id="60517"/>
    <lineage>
        <taxon>Eukaryota</taxon>
        <taxon>Metazoa</taxon>
        <taxon>Spiralia</taxon>
        <taxon>Lophotrochozoa</taxon>
        <taxon>Platyhelminthes</taxon>
        <taxon>Cestoda</taxon>
        <taxon>Eucestoda</taxon>
        <taxon>Cyclophyllidea</taxon>
        <taxon>Taeniidae</taxon>
        <taxon>Taenia</taxon>
    </lineage>
</organism>
<evidence type="ECO:0000256" key="5">
    <source>
        <dbReference type="ARBA" id="ARBA00023175"/>
    </source>
</evidence>
<dbReference type="Pfam" id="PF05783">
    <property type="entry name" value="DLIC"/>
    <property type="match status" value="1"/>
</dbReference>
<keyword evidence="4" id="KW-0243">Dynein</keyword>
<dbReference type="InterPro" id="IPR022780">
    <property type="entry name" value="Dynein_light_int_chain"/>
</dbReference>
<evidence type="ECO:0000313" key="8">
    <source>
        <dbReference type="Proteomes" id="UP000282613"/>
    </source>
</evidence>
<gene>
    <name evidence="7" type="ORF">TASK_LOCUS2110</name>
</gene>
<reference evidence="7 8" key="2">
    <citation type="submission" date="2018-11" db="EMBL/GenBank/DDBJ databases">
        <authorList>
            <consortium name="Pathogen Informatics"/>
        </authorList>
    </citation>
    <scope>NUCLEOTIDE SEQUENCE [LARGE SCALE GENOMIC DNA]</scope>
</reference>
<keyword evidence="5" id="KW-0505">Motor protein</keyword>
<accession>A0A0R3VXG5</accession>
<name>A0A0R3VXG5_TAEAS</name>
<dbReference type="AlphaFoldDB" id="A0A0R3VXG5"/>
<keyword evidence="8" id="KW-1185">Reference proteome</keyword>